<feature type="domain" description="Ketopantoate reductase N-terminal" evidence="1">
    <location>
        <begin position="3"/>
        <end position="127"/>
    </location>
</feature>
<protein>
    <recommendedName>
        <fullName evidence="1">Ketopantoate reductase N-terminal domain-containing protein</fullName>
    </recommendedName>
</protein>
<dbReference type="PANTHER" id="PTHR21708:SF26">
    <property type="entry name" value="2-DEHYDROPANTOATE 2-REDUCTASE"/>
    <property type="match status" value="1"/>
</dbReference>
<accession>A0ABM5W526</accession>
<dbReference type="Proteomes" id="UP000065511">
    <property type="component" value="Chromosome"/>
</dbReference>
<dbReference type="InterPro" id="IPR051402">
    <property type="entry name" value="KPR-Related"/>
</dbReference>
<name>A0ABM5W526_9ENTE</name>
<gene>
    <name evidence="2" type="ORF">ATZ33_02090</name>
</gene>
<evidence type="ECO:0000313" key="2">
    <source>
        <dbReference type="EMBL" id="ALS00207.1"/>
    </source>
</evidence>
<dbReference type="InterPro" id="IPR013332">
    <property type="entry name" value="KPR_N"/>
</dbReference>
<keyword evidence="3" id="KW-1185">Reference proteome</keyword>
<organism evidence="2 3">
    <name type="scientific">Enterococcus silesiacus</name>
    <dbReference type="NCBI Taxonomy" id="332949"/>
    <lineage>
        <taxon>Bacteria</taxon>
        <taxon>Bacillati</taxon>
        <taxon>Bacillota</taxon>
        <taxon>Bacilli</taxon>
        <taxon>Lactobacillales</taxon>
        <taxon>Enterococcaceae</taxon>
        <taxon>Enterococcus</taxon>
    </lineage>
</organism>
<dbReference type="EMBL" id="CP013614">
    <property type="protein sequence ID" value="ALS00207.1"/>
    <property type="molecule type" value="Genomic_DNA"/>
</dbReference>
<evidence type="ECO:0000313" key="3">
    <source>
        <dbReference type="Proteomes" id="UP000065511"/>
    </source>
</evidence>
<dbReference type="RefSeq" id="WP_071876279.1">
    <property type="nucleotide sequence ID" value="NZ_JXLC01000002.1"/>
</dbReference>
<dbReference type="Gene3D" id="3.40.50.720">
    <property type="entry name" value="NAD(P)-binding Rossmann-like Domain"/>
    <property type="match status" value="1"/>
</dbReference>
<dbReference type="SUPFAM" id="SSF51735">
    <property type="entry name" value="NAD(P)-binding Rossmann-fold domains"/>
    <property type="match status" value="1"/>
</dbReference>
<dbReference type="PANTHER" id="PTHR21708">
    <property type="entry name" value="PROBABLE 2-DEHYDROPANTOATE 2-REDUCTASE"/>
    <property type="match status" value="1"/>
</dbReference>
<proteinExistence type="predicted"/>
<sequence length="295" mass="33254">MRILIYGAGAVGSIIAGKLFEAGTNVTLLARNERYKQLSENGLQLENILTYEKNIYRVKIIDVLESEDQYDYIIVCAKYQQVDSILPSLKKNNSTTIVFAVNTPDGYDKWAKIVGSERVMLGFPALAGELTQDKVRYFVSSGVQRLFQSTTFAELNGSTNSKRLKALIRLFKRAGFAPVITKDMDAWQKTHIAVIVGISNAINNFNGDNYALANSKESLQKLVLETRKMMRLIQKNKIAIVPSRLKFYYLPMPILTSIFKSSLGSKIGEYGMAKYAVNGKEEIRQLELAFYQQMK</sequence>
<dbReference type="InterPro" id="IPR036291">
    <property type="entry name" value="NAD(P)-bd_dom_sf"/>
</dbReference>
<reference evidence="2 3" key="1">
    <citation type="submission" date="2015-12" db="EMBL/GenBank/DDBJ databases">
        <authorList>
            <person name="Lauer A."/>
            <person name="Humrighouse B."/>
            <person name="Loparev V."/>
            <person name="Shewmaker P.L."/>
            <person name="Whitney A.M."/>
            <person name="McLaughlin R.W."/>
        </authorList>
    </citation>
    <scope>NUCLEOTIDE SEQUENCE [LARGE SCALE GENOMIC DNA]</scope>
    <source>
        <strain evidence="2 3">LMG 23085</strain>
    </source>
</reference>
<evidence type="ECO:0000259" key="1">
    <source>
        <dbReference type="Pfam" id="PF02558"/>
    </source>
</evidence>
<dbReference type="Pfam" id="PF02558">
    <property type="entry name" value="ApbA"/>
    <property type="match status" value="1"/>
</dbReference>